<dbReference type="STRING" id="157838.AN964_05060"/>
<gene>
    <name evidence="6" type="ORF">AN964_05060</name>
</gene>
<comment type="cofactor">
    <cofactor evidence="1">
        <name>FAD</name>
        <dbReference type="ChEBI" id="CHEBI:57692"/>
    </cofactor>
</comment>
<evidence type="ECO:0000256" key="3">
    <source>
        <dbReference type="ARBA" id="ARBA00022630"/>
    </source>
</evidence>
<keyword evidence="7" id="KW-1185">Reference proteome</keyword>
<accession>A0A0Q3WV12</accession>
<dbReference type="Gene3D" id="3.30.9.10">
    <property type="entry name" value="D-Amino Acid Oxidase, subunit A, domain 2"/>
    <property type="match status" value="1"/>
</dbReference>
<comment type="similarity">
    <text evidence="2">Belongs to the DadA oxidoreductase family.</text>
</comment>
<dbReference type="PANTHER" id="PTHR13847">
    <property type="entry name" value="SARCOSINE DEHYDROGENASE-RELATED"/>
    <property type="match status" value="1"/>
</dbReference>
<sequence length="373" mass="39873">MKVIVIGAGIAGASTAYHLSKKGAEVIVVDQFHEGQATAAGAGIVCPWVTSLEDEDWFRLAKAGACYYPSLVEQLKEDGETNLGYRLVGALAVSEDEEKLDYVEQRGTKCRAEIPEVGEIRRLSAEEARKLFPPLKEGLKAVYVEGAARVDGRLLRDALKRGAEKHGATFYTGKASLEMVNSIVTGVRINEEFIAADAVVVAAGAWARELLAPHGIDLKVEPQRGQIVHLQVPEQDTSNWPVILPQSSHYLVSFDDSRVVVGATRETGAGFDYRVTAAGLQEVLDEALKVAPGLAGSTMHEVRIGFRPAGPDILPLLGPVPSIQGLIIANGLGASGLTMGPYLGSLAARLAMGEEVELDITPYVPLRFALPVE</sequence>
<evidence type="ECO:0000256" key="2">
    <source>
        <dbReference type="ARBA" id="ARBA00009410"/>
    </source>
</evidence>
<name>A0A0Q3WV12_9BACI</name>
<evidence type="ECO:0000259" key="5">
    <source>
        <dbReference type="Pfam" id="PF01266"/>
    </source>
</evidence>
<keyword evidence="3" id="KW-0285">Flavoprotein</keyword>
<keyword evidence="4" id="KW-0560">Oxidoreductase</keyword>
<protein>
    <submittedName>
        <fullName evidence="6">Oxidoreductase</fullName>
    </submittedName>
</protein>
<dbReference type="AlphaFoldDB" id="A0A0Q3WV12"/>
<dbReference type="Gene3D" id="3.50.50.60">
    <property type="entry name" value="FAD/NAD(P)-binding domain"/>
    <property type="match status" value="1"/>
</dbReference>
<organism evidence="6 7">
    <name type="scientific">Heyndrickxia shackletonii</name>
    <dbReference type="NCBI Taxonomy" id="157838"/>
    <lineage>
        <taxon>Bacteria</taxon>
        <taxon>Bacillati</taxon>
        <taxon>Bacillota</taxon>
        <taxon>Bacilli</taxon>
        <taxon>Bacillales</taxon>
        <taxon>Bacillaceae</taxon>
        <taxon>Heyndrickxia</taxon>
    </lineage>
</organism>
<dbReference type="InterPro" id="IPR036188">
    <property type="entry name" value="FAD/NAD-bd_sf"/>
</dbReference>
<comment type="caution">
    <text evidence="6">The sequence shown here is derived from an EMBL/GenBank/DDBJ whole genome shotgun (WGS) entry which is preliminary data.</text>
</comment>
<dbReference type="SUPFAM" id="SSF54373">
    <property type="entry name" value="FAD-linked reductases, C-terminal domain"/>
    <property type="match status" value="1"/>
</dbReference>
<dbReference type="GO" id="GO:0016491">
    <property type="term" value="F:oxidoreductase activity"/>
    <property type="evidence" value="ECO:0007669"/>
    <property type="project" value="UniProtKB-KW"/>
</dbReference>
<dbReference type="Pfam" id="PF01266">
    <property type="entry name" value="DAO"/>
    <property type="match status" value="1"/>
</dbReference>
<dbReference type="SUPFAM" id="SSF51905">
    <property type="entry name" value="FAD/NAD(P)-binding domain"/>
    <property type="match status" value="1"/>
</dbReference>
<reference evidence="6 7" key="1">
    <citation type="submission" date="2015-09" db="EMBL/GenBank/DDBJ databases">
        <title>Genome sequencing project for genomic taxonomy and phylogenomics of Bacillus-like bacteria.</title>
        <authorList>
            <person name="Liu B."/>
            <person name="Wang J."/>
            <person name="Zhu Y."/>
            <person name="Liu G."/>
            <person name="Chen Q."/>
            <person name="Chen Z."/>
            <person name="Lan J."/>
            <person name="Che J."/>
            <person name="Ge C."/>
            <person name="Shi H."/>
            <person name="Pan Z."/>
            <person name="Liu X."/>
        </authorList>
    </citation>
    <scope>NUCLEOTIDE SEQUENCE [LARGE SCALE GENOMIC DNA]</scope>
    <source>
        <strain evidence="6 7">LMG 18435</strain>
    </source>
</reference>
<dbReference type="GO" id="GO:0005737">
    <property type="term" value="C:cytoplasm"/>
    <property type="evidence" value="ECO:0007669"/>
    <property type="project" value="TreeGrafter"/>
</dbReference>
<evidence type="ECO:0000313" key="7">
    <source>
        <dbReference type="Proteomes" id="UP000051888"/>
    </source>
</evidence>
<dbReference type="Proteomes" id="UP000051888">
    <property type="component" value="Unassembled WGS sequence"/>
</dbReference>
<dbReference type="PATRIC" id="fig|157838.3.peg.1124"/>
<evidence type="ECO:0000313" key="6">
    <source>
        <dbReference type="EMBL" id="KQL52940.1"/>
    </source>
</evidence>
<dbReference type="EMBL" id="LJJC01000004">
    <property type="protein sequence ID" value="KQL52940.1"/>
    <property type="molecule type" value="Genomic_DNA"/>
</dbReference>
<feature type="domain" description="FAD dependent oxidoreductase" evidence="5">
    <location>
        <begin position="2"/>
        <end position="350"/>
    </location>
</feature>
<evidence type="ECO:0000256" key="4">
    <source>
        <dbReference type="ARBA" id="ARBA00023002"/>
    </source>
</evidence>
<dbReference type="InterPro" id="IPR006076">
    <property type="entry name" value="FAD-dep_OxRdtase"/>
</dbReference>
<proteinExistence type="inferred from homology"/>
<evidence type="ECO:0000256" key="1">
    <source>
        <dbReference type="ARBA" id="ARBA00001974"/>
    </source>
</evidence>
<dbReference type="PANTHER" id="PTHR13847:SF286">
    <property type="entry name" value="D-AMINO ACID DEHYDROGENASE"/>
    <property type="match status" value="1"/>
</dbReference>
<dbReference type="OrthoDB" id="9805337at2"/>
<dbReference type="RefSeq" id="WP_055738653.1">
    <property type="nucleotide sequence ID" value="NZ_JAAIWL010000006.1"/>
</dbReference>